<dbReference type="SMART" id="SM00477">
    <property type="entry name" value="NUC"/>
    <property type="match status" value="1"/>
</dbReference>
<evidence type="ECO:0000256" key="2">
    <source>
        <dbReference type="PIRSR" id="PIRSR640255-2"/>
    </source>
</evidence>
<dbReference type="EMBL" id="WVTD01000002">
    <property type="protein sequence ID" value="MYL97124.1"/>
    <property type="molecule type" value="Genomic_DNA"/>
</dbReference>
<dbReference type="InterPro" id="IPR001604">
    <property type="entry name" value="Endo_G_ENPP1-like_dom"/>
</dbReference>
<dbReference type="Gene3D" id="3.40.570.10">
    <property type="entry name" value="Extracellular Endonuclease, subunit A"/>
    <property type="match status" value="1"/>
</dbReference>
<organism evidence="5 6">
    <name type="scientific">Novosphingobium silvae</name>
    <dbReference type="NCBI Taxonomy" id="2692619"/>
    <lineage>
        <taxon>Bacteria</taxon>
        <taxon>Pseudomonadati</taxon>
        <taxon>Pseudomonadota</taxon>
        <taxon>Alphaproteobacteria</taxon>
        <taxon>Sphingomonadales</taxon>
        <taxon>Sphingomonadaceae</taxon>
        <taxon>Novosphingobium</taxon>
    </lineage>
</organism>
<dbReference type="InterPro" id="IPR020821">
    <property type="entry name" value="ENPP1-3/EXOG-like_nuc-like"/>
</dbReference>
<dbReference type="InterPro" id="IPR040255">
    <property type="entry name" value="Non-specific_endonuclease"/>
</dbReference>
<evidence type="ECO:0000259" key="4">
    <source>
        <dbReference type="SMART" id="SM00892"/>
    </source>
</evidence>
<keyword evidence="2" id="KW-0479">Metal-binding</keyword>
<dbReference type="InterPro" id="IPR044929">
    <property type="entry name" value="DNA/RNA_non-sp_Endonuclease_sf"/>
</dbReference>
<dbReference type="GO" id="GO:0004519">
    <property type="term" value="F:endonuclease activity"/>
    <property type="evidence" value="ECO:0007669"/>
    <property type="project" value="TreeGrafter"/>
</dbReference>
<dbReference type="InterPro" id="IPR009003">
    <property type="entry name" value="Peptidase_S1_PA"/>
</dbReference>
<dbReference type="SUPFAM" id="SSF54060">
    <property type="entry name" value="His-Me finger endonucleases"/>
    <property type="match status" value="1"/>
</dbReference>
<proteinExistence type="predicted"/>
<comment type="caution">
    <text evidence="5">The sequence shown here is derived from an EMBL/GenBank/DDBJ whole genome shotgun (WGS) entry which is preliminary data.</text>
</comment>
<protein>
    <submittedName>
        <fullName evidence="5">Nuclease</fullName>
    </submittedName>
</protein>
<dbReference type="PANTHER" id="PTHR13966">
    <property type="entry name" value="ENDONUCLEASE RELATED"/>
    <property type="match status" value="1"/>
</dbReference>
<feature type="active site" description="Proton acceptor" evidence="1">
    <location>
        <position position="455"/>
    </location>
</feature>
<evidence type="ECO:0000259" key="3">
    <source>
        <dbReference type="SMART" id="SM00477"/>
    </source>
</evidence>
<dbReference type="CDD" id="cd00091">
    <property type="entry name" value="NUC"/>
    <property type="match status" value="1"/>
</dbReference>
<feature type="domain" description="ENPP1-3/EXOG-like endonuclease/phosphodiesterase" evidence="3">
    <location>
        <begin position="393"/>
        <end position="610"/>
    </location>
</feature>
<dbReference type="SUPFAM" id="SSF50494">
    <property type="entry name" value="Trypsin-like serine proteases"/>
    <property type="match status" value="1"/>
</dbReference>
<feature type="domain" description="DNA/RNA non-specific endonuclease/pyrophosphatase/phosphodiesterase" evidence="4">
    <location>
        <begin position="392"/>
        <end position="610"/>
    </location>
</feature>
<gene>
    <name evidence="5" type="ORF">GR702_04980</name>
</gene>
<dbReference type="InterPro" id="IPR044925">
    <property type="entry name" value="His-Me_finger_sf"/>
</dbReference>
<dbReference type="AlphaFoldDB" id="A0A7X4GGG6"/>
<dbReference type="Pfam" id="PF13365">
    <property type="entry name" value="Trypsin_2"/>
    <property type="match status" value="1"/>
</dbReference>
<dbReference type="PANTHER" id="PTHR13966:SF5">
    <property type="entry name" value="ENDONUCLEASE G, MITOCHONDRIAL"/>
    <property type="match status" value="1"/>
</dbReference>
<dbReference type="Gene3D" id="2.40.10.10">
    <property type="entry name" value="Trypsin-like serine proteases"/>
    <property type="match status" value="2"/>
</dbReference>
<evidence type="ECO:0000313" key="6">
    <source>
        <dbReference type="Proteomes" id="UP000465810"/>
    </source>
</evidence>
<dbReference type="SMART" id="SM00892">
    <property type="entry name" value="Endonuclease_NS"/>
    <property type="match status" value="1"/>
</dbReference>
<sequence>MDEVDVEALRVAMTPEMVEAIRAKAQRGTLPPAAMAALSHAAIEAITTDAAPLESVVPLAALEAIVQLTGRPPLLVRNGSIVMEPLTDLPGADALVIGTEALLPSVGRIEFRNYDMAWGGTGWVVAHDGADLLVVTNRHVAKLVARRTFDGSGVFMRSPAGPLYGSSIDFGEEVTSVIGDTSRTVKVTFIDYIADDLEADVALLRVGAPAFTPTPLDLADGEAGLGDLVALIGYPAYDSRNDATVQSRYFRDLYDVKRVAPGRVTQALGSDSLLSHDCTSLGGNSGSPLIALADRKVVGLHFAGLYGKGNSAVGVGTLKKLLAGERLLAVVPEMAAERADGVHPATHFANREGFATRDFLDGVATPWPKLSGEAADGLAQPSDAPTEPGEIRYTHFGVKYSGRLKMPVMTAVNIDGKNAVRIKRSGDQWFADERVPLDIQLVAKNFKDLEIDRGHMVRREDPNWGPDAEKANFDTFHYVNAAAQHSRLNQGKQLWQGLENYILDSARTAGFRMCVFTGPVLTDGMELIDGALVPREFWKLVAAVNQETGGLHATAYLLSQGDLIRALLEKRSRSEANEGLNLGAYRTFQIAIADLADATGHDFSAYTAADPLRRITEGLADGAPPTFTPLESLDSITL</sequence>
<dbReference type="GO" id="GO:0016787">
    <property type="term" value="F:hydrolase activity"/>
    <property type="evidence" value="ECO:0007669"/>
    <property type="project" value="InterPro"/>
</dbReference>
<dbReference type="Proteomes" id="UP000465810">
    <property type="component" value="Unassembled WGS sequence"/>
</dbReference>
<keyword evidence="6" id="KW-1185">Reference proteome</keyword>
<name>A0A7X4GGG6_9SPHN</name>
<accession>A0A7X4GGG6</accession>
<reference evidence="5 6" key="1">
    <citation type="submission" date="2019-12" db="EMBL/GenBank/DDBJ databases">
        <authorList>
            <person name="Feng G."/>
            <person name="Zhu H."/>
        </authorList>
    </citation>
    <scope>NUCLEOTIDE SEQUENCE [LARGE SCALE GENOMIC DNA]</scope>
    <source>
        <strain evidence="5 6">FGD1</strain>
    </source>
</reference>
<evidence type="ECO:0000313" key="5">
    <source>
        <dbReference type="EMBL" id="MYL97124.1"/>
    </source>
</evidence>
<feature type="binding site" evidence="2">
    <location>
        <position position="489"/>
    </location>
    <ligand>
        <name>Mg(2+)</name>
        <dbReference type="ChEBI" id="CHEBI:18420"/>
        <note>catalytic</note>
    </ligand>
</feature>
<dbReference type="RefSeq" id="WP_202408048.1">
    <property type="nucleotide sequence ID" value="NZ_WVTD01000002.1"/>
</dbReference>
<evidence type="ECO:0000256" key="1">
    <source>
        <dbReference type="PIRSR" id="PIRSR640255-1"/>
    </source>
</evidence>
<dbReference type="GO" id="GO:0046872">
    <property type="term" value="F:metal ion binding"/>
    <property type="evidence" value="ECO:0007669"/>
    <property type="project" value="UniProtKB-KW"/>
</dbReference>
<dbReference type="InterPro" id="IPR043504">
    <property type="entry name" value="Peptidase_S1_PA_chymotrypsin"/>
</dbReference>
<dbReference type="Pfam" id="PF01223">
    <property type="entry name" value="Endonuclease_NS"/>
    <property type="match status" value="1"/>
</dbReference>
<dbReference type="GO" id="GO:0003676">
    <property type="term" value="F:nucleic acid binding"/>
    <property type="evidence" value="ECO:0007669"/>
    <property type="project" value="InterPro"/>
</dbReference>